<dbReference type="PANTHER" id="PTHR34265">
    <property type="entry name" value="TYPE III PANTOTHENATE KINASE"/>
    <property type="match status" value="1"/>
</dbReference>
<evidence type="ECO:0000256" key="13">
    <source>
        <dbReference type="ARBA" id="ARBA00022993"/>
    </source>
</evidence>
<evidence type="ECO:0000256" key="1">
    <source>
        <dbReference type="ARBA" id="ARBA00001206"/>
    </source>
</evidence>
<comment type="caution">
    <text evidence="17">The sequence shown here is derived from an EMBL/GenBank/DDBJ whole genome shotgun (WGS) entry which is preliminary data.</text>
</comment>
<feature type="binding site" evidence="16">
    <location>
        <position position="179"/>
    </location>
    <ligand>
        <name>substrate</name>
    </ligand>
</feature>
<keyword evidence="13 16" id="KW-0173">Coenzyme A biosynthesis</keyword>
<feature type="binding site" evidence="16">
    <location>
        <position position="95"/>
    </location>
    <ligand>
        <name>substrate</name>
    </ligand>
</feature>
<evidence type="ECO:0000256" key="12">
    <source>
        <dbReference type="ARBA" id="ARBA00022958"/>
    </source>
</evidence>
<evidence type="ECO:0000256" key="2">
    <source>
        <dbReference type="ARBA" id="ARBA00001958"/>
    </source>
</evidence>
<dbReference type="SUPFAM" id="SSF53067">
    <property type="entry name" value="Actin-like ATPase domain"/>
    <property type="match status" value="2"/>
</dbReference>
<dbReference type="Proteomes" id="UP001168640">
    <property type="component" value="Unassembled WGS sequence"/>
</dbReference>
<comment type="cofactor">
    <cofactor evidence="16">
        <name>NH4(+)</name>
        <dbReference type="ChEBI" id="CHEBI:28938"/>
    </cofactor>
    <cofactor evidence="16">
        <name>K(+)</name>
        <dbReference type="ChEBI" id="CHEBI:29103"/>
    </cofactor>
    <text evidence="16">A monovalent cation. Ammonium or potassium.</text>
</comment>
<comment type="cofactor">
    <cofactor evidence="2">
        <name>K(+)</name>
        <dbReference type="ChEBI" id="CHEBI:29103"/>
    </cofactor>
</comment>
<keyword evidence="7 16" id="KW-0963">Cytoplasm</keyword>
<dbReference type="NCBIfam" id="TIGR00671">
    <property type="entry name" value="baf"/>
    <property type="match status" value="1"/>
</dbReference>
<evidence type="ECO:0000313" key="18">
    <source>
        <dbReference type="Proteomes" id="UP001168640"/>
    </source>
</evidence>
<dbReference type="GO" id="GO:0004594">
    <property type="term" value="F:pantothenate kinase activity"/>
    <property type="evidence" value="ECO:0007669"/>
    <property type="project" value="UniProtKB-EC"/>
</dbReference>
<comment type="pathway">
    <text evidence="4 16">Cofactor biosynthesis; coenzyme A biosynthesis; CoA from (R)-pantothenate: step 1/5.</text>
</comment>
<dbReference type="InterPro" id="IPR043129">
    <property type="entry name" value="ATPase_NBD"/>
</dbReference>
<evidence type="ECO:0000256" key="9">
    <source>
        <dbReference type="ARBA" id="ARBA00022741"/>
    </source>
</evidence>
<organism evidence="17 18">
    <name type="scientific">Marinobacter suaedae</name>
    <dbReference type="NCBI Taxonomy" id="3057675"/>
    <lineage>
        <taxon>Bacteria</taxon>
        <taxon>Pseudomonadati</taxon>
        <taxon>Pseudomonadota</taxon>
        <taxon>Gammaproteobacteria</taxon>
        <taxon>Pseudomonadales</taxon>
        <taxon>Marinobacteraceae</taxon>
        <taxon>Marinobacter</taxon>
    </lineage>
</organism>
<evidence type="ECO:0000256" key="6">
    <source>
        <dbReference type="ARBA" id="ARBA00012102"/>
    </source>
</evidence>
<evidence type="ECO:0000256" key="5">
    <source>
        <dbReference type="ARBA" id="ARBA00011738"/>
    </source>
</evidence>
<evidence type="ECO:0000313" key="17">
    <source>
        <dbReference type="EMBL" id="MDO3723130.1"/>
    </source>
</evidence>
<proteinExistence type="inferred from homology"/>
<keyword evidence="18" id="KW-1185">Reference proteome</keyword>
<comment type="catalytic activity">
    <reaction evidence="1 16">
        <text>(R)-pantothenate + ATP = (R)-4'-phosphopantothenate + ADP + H(+)</text>
        <dbReference type="Rhea" id="RHEA:16373"/>
        <dbReference type="ChEBI" id="CHEBI:10986"/>
        <dbReference type="ChEBI" id="CHEBI:15378"/>
        <dbReference type="ChEBI" id="CHEBI:29032"/>
        <dbReference type="ChEBI" id="CHEBI:30616"/>
        <dbReference type="ChEBI" id="CHEBI:456216"/>
        <dbReference type="EC" id="2.7.1.33"/>
    </reaction>
</comment>
<dbReference type="InterPro" id="IPR004619">
    <property type="entry name" value="Type_III_PanK"/>
</dbReference>
<evidence type="ECO:0000256" key="8">
    <source>
        <dbReference type="ARBA" id="ARBA00022679"/>
    </source>
</evidence>
<reference evidence="17" key="1">
    <citation type="submission" date="2023-07" db="EMBL/GenBank/DDBJ databases">
        <title>Marinobacter sp. chi1 genome sequencing and assembly.</title>
        <authorList>
            <person name="Park S."/>
        </authorList>
    </citation>
    <scope>NUCLEOTIDE SEQUENCE</scope>
    <source>
        <strain evidence="17">Chi1</strain>
    </source>
</reference>
<protein>
    <recommendedName>
        <fullName evidence="15 16">Type III pantothenate kinase</fullName>
        <ecNumber evidence="6 16">2.7.1.33</ecNumber>
    </recommendedName>
    <alternativeName>
        <fullName evidence="16">PanK-III</fullName>
    </alternativeName>
    <alternativeName>
        <fullName evidence="16">Pantothenic acid kinase</fullName>
    </alternativeName>
</protein>
<evidence type="ECO:0000256" key="14">
    <source>
        <dbReference type="ARBA" id="ARBA00038036"/>
    </source>
</evidence>
<feature type="binding site" evidence="16">
    <location>
        <position position="124"/>
    </location>
    <ligand>
        <name>K(+)</name>
        <dbReference type="ChEBI" id="CHEBI:29103"/>
    </ligand>
</feature>
<comment type="similarity">
    <text evidence="14 16">Belongs to the type III pantothenate kinase family.</text>
</comment>
<dbReference type="CDD" id="cd24015">
    <property type="entry name" value="ASKHA_NBD_PanK-III"/>
    <property type="match status" value="1"/>
</dbReference>
<dbReference type="PANTHER" id="PTHR34265:SF1">
    <property type="entry name" value="TYPE III PANTOTHENATE KINASE"/>
    <property type="match status" value="1"/>
</dbReference>
<comment type="subunit">
    <text evidence="5 16">Homodimer.</text>
</comment>
<feature type="active site" description="Proton acceptor" evidence="16">
    <location>
        <position position="104"/>
    </location>
</feature>
<dbReference type="HAMAP" id="MF_01274">
    <property type="entry name" value="Pantothen_kinase_3"/>
    <property type="match status" value="1"/>
</dbReference>
<feature type="binding site" evidence="16">
    <location>
        <begin position="102"/>
        <end position="105"/>
    </location>
    <ligand>
        <name>substrate</name>
    </ligand>
</feature>
<evidence type="ECO:0000256" key="3">
    <source>
        <dbReference type="ARBA" id="ARBA00004496"/>
    </source>
</evidence>
<evidence type="ECO:0000256" key="4">
    <source>
        <dbReference type="ARBA" id="ARBA00005225"/>
    </source>
</evidence>
<keyword evidence="9 16" id="KW-0547">Nucleotide-binding</keyword>
<sequence>MRLLIDAGNTRIKWRLVKGSNEQPVVVDQGAVDLVDQESLASLAGRLSDVERVAVSVVAGEPQRKRLSEVLALLTPAPVVYHWAEAERAGLRNAYDDPSKMGADRWHAMYGAWSTYRQGVAIVDAGSAVTVDYVDGAGQHLGGFILPGLQMMFRSLKTDAARIGFEPNQVLDRSPGRSTGECVNHGLAWLSAGMVAKIQEDVDRFSIKDVLVTGGDAERLVGLGLGGMIVPDLVLQGLARIDGEESAV</sequence>
<gene>
    <name evidence="16" type="primary">coaX</name>
    <name evidence="17" type="ORF">QVZ43_15525</name>
</gene>
<feature type="binding site" evidence="16">
    <location>
        <position position="127"/>
    </location>
    <ligand>
        <name>ATP</name>
        <dbReference type="ChEBI" id="CHEBI:30616"/>
    </ligand>
</feature>
<keyword evidence="16" id="KW-0479">Metal-binding</keyword>
<feature type="binding site" evidence="16">
    <location>
        <begin position="6"/>
        <end position="13"/>
    </location>
    <ligand>
        <name>ATP</name>
        <dbReference type="ChEBI" id="CHEBI:30616"/>
    </ligand>
</feature>
<comment type="subcellular location">
    <subcellularLocation>
        <location evidence="3 16">Cytoplasm</location>
    </subcellularLocation>
</comment>
<evidence type="ECO:0000256" key="11">
    <source>
        <dbReference type="ARBA" id="ARBA00022840"/>
    </source>
</evidence>
<name>A0ABT8W4G0_9GAMM</name>
<dbReference type="EC" id="2.7.1.33" evidence="6 16"/>
<dbReference type="RefSeq" id="WP_302910679.1">
    <property type="nucleotide sequence ID" value="NZ_JAUMIS010000003.1"/>
</dbReference>
<keyword evidence="10 16" id="KW-0418">Kinase</keyword>
<evidence type="ECO:0000256" key="10">
    <source>
        <dbReference type="ARBA" id="ARBA00022777"/>
    </source>
</evidence>
<dbReference type="Pfam" id="PF03309">
    <property type="entry name" value="Pan_kinase"/>
    <property type="match status" value="1"/>
</dbReference>
<comment type="function">
    <text evidence="16">Catalyzes the phosphorylation of pantothenate (Pan), the first step in CoA biosynthesis.</text>
</comment>
<keyword evidence="8 16" id="KW-0808">Transferase</keyword>
<dbReference type="EMBL" id="JAUMIS010000003">
    <property type="protein sequence ID" value="MDO3723130.1"/>
    <property type="molecule type" value="Genomic_DNA"/>
</dbReference>
<evidence type="ECO:0000256" key="15">
    <source>
        <dbReference type="ARBA" id="ARBA00040883"/>
    </source>
</evidence>
<evidence type="ECO:0000256" key="16">
    <source>
        <dbReference type="HAMAP-Rule" id="MF_01274"/>
    </source>
</evidence>
<keyword evidence="12 16" id="KW-0630">Potassium</keyword>
<dbReference type="Gene3D" id="3.30.420.40">
    <property type="match status" value="2"/>
</dbReference>
<evidence type="ECO:0000256" key="7">
    <source>
        <dbReference type="ARBA" id="ARBA00022490"/>
    </source>
</evidence>
<accession>A0ABT8W4G0</accession>
<keyword evidence="11 16" id="KW-0067">ATP-binding</keyword>